<dbReference type="InterPro" id="IPR001940">
    <property type="entry name" value="Peptidase_S1C"/>
</dbReference>
<sequence>MQTDATECRSRPRRATGGRSRRLLRWLLQRVLLPWLAFVALAMRAVVAWAVYAPSRPDAALRAALEAPEDHAAHAHFAHGTGFFISPDGYVLTARHVVDHCSMLAGRDEAGTVFPLALLDGHQRADIALLRATTAALHPYLALPRGRYSVDRMTPMVATGIPGLGVRQWGHEPIRSIALTGGTYDDSSHLLISDYDISLRGDLHGASGGPLTLRGDIAIALLKGEETVTTKPAITPGHRHQYLTFTTLDGYINAMSPRIRDHVYGADPALRAAPAAAMLNIWCLSNQPS</sequence>
<evidence type="ECO:0000313" key="2">
    <source>
        <dbReference type="EMBL" id="MBB3173394.1"/>
    </source>
</evidence>
<evidence type="ECO:0000313" key="3">
    <source>
        <dbReference type="Proteomes" id="UP000557688"/>
    </source>
</evidence>
<evidence type="ECO:0000256" key="1">
    <source>
        <dbReference type="SAM" id="Phobius"/>
    </source>
</evidence>
<dbReference type="AlphaFoldDB" id="A0A839UYI0"/>
<dbReference type="InterPro" id="IPR009003">
    <property type="entry name" value="Peptidase_S1_PA"/>
</dbReference>
<reference evidence="2 3" key="1">
    <citation type="submission" date="2020-08" db="EMBL/GenBank/DDBJ databases">
        <title>Genomic Encyclopedia of Type Strains, Phase III (KMG-III): the genomes of soil and plant-associated and newly described type strains.</title>
        <authorList>
            <person name="Whitman W."/>
        </authorList>
    </citation>
    <scope>NUCLEOTIDE SEQUENCE [LARGE SCALE GENOMIC DNA]</scope>
    <source>
        <strain evidence="2 3">CECT 8088</strain>
    </source>
</reference>
<evidence type="ECO:0008006" key="4">
    <source>
        <dbReference type="Google" id="ProtNLM"/>
    </source>
</evidence>
<keyword evidence="3" id="KW-1185">Reference proteome</keyword>
<organism evidence="2 3">
    <name type="scientific">Endobacter medicaginis</name>
    <dbReference type="NCBI Taxonomy" id="1181271"/>
    <lineage>
        <taxon>Bacteria</taxon>
        <taxon>Pseudomonadati</taxon>
        <taxon>Pseudomonadota</taxon>
        <taxon>Alphaproteobacteria</taxon>
        <taxon>Acetobacterales</taxon>
        <taxon>Acetobacteraceae</taxon>
        <taxon>Endobacter</taxon>
    </lineage>
</organism>
<name>A0A839UYI0_9PROT</name>
<keyword evidence="1" id="KW-0812">Transmembrane</keyword>
<dbReference type="Proteomes" id="UP000557688">
    <property type="component" value="Unassembled WGS sequence"/>
</dbReference>
<protein>
    <recommendedName>
        <fullName evidence="4">Serine protease</fullName>
    </recommendedName>
</protein>
<gene>
    <name evidence="2" type="ORF">FHR90_001217</name>
</gene>
<dbReference type="GO" id="GO:0004252">
    <property type="term" value="F:serine-type endopeptidase activity"/>
    <property type="evidence" value="ECO:0007669"/>
    <property type="project" value="InterPro"/>
</dbReference>
<keyword evidence="1" id="KW-1133">Transmembrane helix</keyword>
<dbReference type="RefSeq" id="WP_183274923.1">
    <property type="nucleotide sequence ID" value="NZ_JACHXV010000004.1"/>
</dbReference>
<dbReference type="SUPFAM" id="SSF50494">
    <property type="entry name" value="Trypsin-like serine proteases"/>
    <property type="match status" value="1"/>
</dbReference>
<dbReference type="Pfam" id="PF13365">
    <property type="entry name" value="Trypsin_2"/>
    <property type="match status" value="1"/>
</dbReference>
<dbReference type="Gene3D" id="2.40.10.120">
    <property type="match status" value="1"/>
</dbReference>
<accession>A0A839UYI0</accession>
<comment type="caution">
    <text evidence="2">The sequence shown here is derived from an EMBL/GenBank/DDBJ whole genome shotgun (WGS) entry which is preliminary data.</text>
</comment>
<dbReference type="EMBL" id="JACHXV010000004">
    <property type="protein sequence ID" value="MBB3173394.1"/>
    <property type="molecule type" value="Genomic_DNA"/>
</dbReference>
<proteinExistence type="predicted"/>
<dbReference type="PRINTS" id="PR00834">
    <property type="entry name" value="PROTEASES2C"/>
</dbReference>
<feature type="transmembrane region" description="Helical" evidence="1">
    <location>
        <begin position="31"/>
        <end position="52"/>
    </location>
</feature>
<dbReference type="GO" id="GO:0006508">
    <property type="term" value="P:proteolysis"/>
    <property type="evidence" value="ECO:0007669"/>
    <property type="project" value="InterPro"/>
</dbReference>
<keyword evidence="1" id="KW-0472">Membrane</keyword>